<feature type="region of interest" description="Disordered" evidence="1">
    <location>
        <begin position="264"/>
        <end position="288"/>
    </location>
</feature>
<protein>
    <recommendedName>
        <fullName evidence="4">Fungal N-terminal domain-containing protein</fullName>
    </recommendedName>
</protein>
<reference evidence="2" key="1">
    <citation type="journal article" date="2020" name="Stud. Mycol.">
        <title>101 Dothideomycetes genomes: a test case for predicting lifestyles and emergence of pathogens.</title>
        <authorList>
            <person name="Haridas S."/>
            <person name="Albert R."/>
            <person name="Binder M."/>
            <person name="Bloem J."/>
            <person name="Labutti K."/>
            <person name="Salamov A."/>
            <person name="Andreopoulos B."/>
            <person name="Baker S."/>
            <person name="Barry K."/>
            <person name="Bills G."/>
            <person name="Bluhm B."/>
            <person name="Cannon C."/>
            <person name="Castanera R."/>
            <person name="Culley D."/>
            <person name="Daum C."/>
            <person name="Ezra D."/>
            <person name="Gonzalez J."/>
            <person name="Henrissat B."/>
            <person name="Kuo A."/>
            <person name="Liang C."/>
            <person name="Lipzen A."/>
            <person name="Lutzoni F."/>
            <person name="Magnuson J."/>
            <person name="Mondo S."/>
            <person name="Nolan M."/>
            <person name="Ohm R."/>
            <person name="Pangilinan J."/>
            <person name="Park H.-J."/>
            <person name="Ramirez L."/>
            <person name="Alfaro M."/>
            <person name="Sun H."/>
            <person name="Tritt A."/>
            <person name="Yoshinaga Y."/>
            <person name="Zwiers L.-H."/>
            <person name="Turgeon B."/>
            <person name="Goodwin S."/>
            <person name="Spatafora J."/>
            <person name="Crous P."/>
            <person name="Grigoriev I."/>
        </authorList>
    </citation>
    <scope>NUCLEOTIDE SEQUENCE</scope>
    <source>
        <strain evidence="2">CBS 113979</strain>
    </source>
</reference>
<accession>A0A6G1H092</accession>
<organism evidence="2 3">
    <name type="scientific">Aulographum hederae CBS 113979</name>
    <dbReference type="NCBI Taxonomy" id="1176131"/>
    <lineage>
        <taxon>Eukaryota</taxon>
        <taxon>Fungi</taxon>
        <taxon>Dikarya</taxon>
        <taxon>Ascomycota</taxon>
        <taxon>Pezizomycotina</taxon>
        <taxon>Dothideomycetes</taxon>
        <taxon>Pleosporomycetidae</taxon>
        <taxon>Aulographales</taxon>
        <taxon>Aulographaceae</taxon>
    </lineage>
</organism>
<proteinExistence type="predicted"/>
<dbReference type="AlphaFoldDB" id="A0A6G1H092"/>
<name>A0A6G1H092_9PEZI</name>
<dbReference type="OrthoDB" id="341259at2759"/>
<evidence type="ECO:0000313" key="2">
    <source>
        <dbReference type="EMBL" id="KAF1986636.1"/>
    </source>
</evidence>
<keyword evidence="3" id="KW-1185">Reference proteome</keyword>
<gene>
    <name evidence="2" type="ORF">K402DRAFT_463548</name>
</gene>
<dbReference type="InterPro" id="IPR027417">
    <property type="entry name" value="P-loop_NTPase"/>
</dbReference>
<evidence type="ECO:0000313" key="3">
    <source>
        <dbReference type="Proteomes" id="UP000800041"/>
    </source>
</evidence>
<feature type="region of interest" description="Disordered" evidence="1">
    <location>
        <begin position="218"/>
        <end position="250"/>
    </location>
</feature>
<evidence type="ECO:0008006" key="4">
    <source>
        <dbReference type="Google" id="ProtNLM"/>
    </source>
</evidence>
<dbReference type="Proteomes" id="UP000800041">
    <property type="component" value="Unassembled WGS sequence"/>
</dbReference>
<sequence length="555" mass="61576">MDPLSLTVSLTSLLATSTKLISLANDLRAKYKSTALTMASIAAECSTVTVALTQLQMLIRGHDARYWRAGGREDVLKSVEAVALGVGCTLSVLEGFVEGLASEGEDAEREAKEKNLKGKELGRWEKAMFVFNEEEVKALLGQMRGYQSSLSLLLNVLQCQSDQEIRSMLHENRTVLALILRAVKDLDIDSITLSGMTIQLDGDIGALAIDDEKRLLEDVTDGSSASHNRSRPLAIEPTHHDDDDSDSDTIDGIADTLVIAGATTQTVHQPSEPTPSKPPKEKKQRSKPSISVAFNFFLNRKSSRPSRPPPYHLRIYPAITAALTVEPQPQDLTTPEITLNDEVRGKCHALLVGSWVSATAAIFGAISANTTAPEAIQSLYSVPFETCATSLPTPSSAEMTSHVPLAMDLIWRGDTYENDHLDRIFYPWADIIFICFSLLSYDSLDRAKVVFFDLVEHFRYVSRPTSKNDKNDKTPRPHMQIVLVGTRRIDPYHGKTLEEEVAKGKDWAVLPGEGEKVAREMEAWAYVEIADEKQDYKTVLEPVVWDFWRQEMEGK</sequence>
<evidence type="ECO:0000256" key="1">
    <source>
        <dbReference type="SAM" id="MobiDB-lite"/>
    </source>
</evidence>
<dbReference type="EMBL" id="ML977156">
    <property type="protein sequence ID" value="KAF1986636.1"/>
    <property type="molecule type" value="Genomic_DNA"/>
</dbReference>
<dbReference type="Gene3D" id="3.40.50.300">
    <property type="entry name" value="P-loop containing nucleotide triphosphate hydrolases"/>
    <property type="match status" value="1"/>
</dbReference>